<protein>
    <submittedName>
        <fullName evidence="1">Uncharacterized protein</fullName>
    </submittedName>
</protein>
<evidence type="ECO:0000313" key="1">
    <source>
        <dbReference type="EMBL" id="CAL1400080.1"/>
    </source>
</evidence>
<dbReference type="Proteomes" id="UP001497516">
    <property type="component" value="Chromosome 7"/>
</dbReference>
<dbReference type="CDD" id="cd09272">
    <property type="entry name" value="RNase_HI_RT_Ty1"/>
    <property type="match status" value="1"/>
</dbReference>
<dbReference type="PANTHER" id="PTHR11439">
    <property type="entry name" value="GAG-POL-RELATED RETROTRANSPOSON"/>
    <property type="match status" value="1"/>
</dbReference>
<dbReference type="EMBL" id="OZ034820">
    <property type="protein sequence ID" value="CAL1400080.1"/>
    <property type="molecule type" value="Genomic_DNA"/>
</dbReference>
<proteinExistence type="predicted"/>
<evidence type="ECO:0000313" key="2">
    <source>
        <dbReference type="Proteomes" id="UP001497516"/>
    </source>
</evidence>
<organism evidence="1 2">
    <name type="scientific">Linum trigynum</name>
    <dbReference type="NCBI Taxonomy" id="586398"/>
    <lineage>
        <taxon>Eukaryota</taxon>
        <taxon>Viridiplantae</taxon>
        <taxon>Streptophyta</taxon>
        <taxon>Embryophyta</taxon>
        <taxon>Tracheophyta</taxon>
        <taxon>Spermatophyta</taxon>
        <taxon>Magnoliopsida</taxon>
        <taxon>eudicotyledons</taxon>
        <taxon>Gunneridae</taxon>
        <taxon>Pentapetalae</taxon>
        <taxon>rosids</taxon>
        <taxon>fabids</taxon>
        <taxon>Malpighiales</taxon>
        <taxon>Linaceae</taxon>
        <taxon>Linum</taxon>
    </lineage>
</organism>
<accession>A0AAV2FP30</accession>
<sequence>MVDILHRFHLTDLKPADTPLAASATLTLHDGSPATDATRFRQVIEALQYLVYTRPDIAYSVNKLSRFMHAPSAHHWQCLKRLLHYVSGTLSHGLSICRTRGGLSLSAFADSDWAGNLDDRSSTSDYLVYLGSFLVSWRSQKQRTVARSNIEAEYRSIAHATAELELECIQNLLLELHHPLPSSPTLYSDNLGAYFSSNLVFHSRMKHLALDYHFVRQLVQAGRLHVSYIPTAHQLADTLTKPLPTMRFLLLRSKLGVVDTNTVLRGRNRDTT</sequence>
<gene>
    <name evidence="1" type="ORF">LTRI10_LOCUS40230</name>
</gene>
<dbReference type="PANTHER" id="PTHR11439:SF455">
    <property type="entry name" value="RLK (RECEPTOR-LIKE PROTEIN KINASE) 8, PUTATIVE-RELATED"/>
    <property type="match status" value="1"/>
</dbReference>
<keyword evidence="2" id="KW-1185">Reference proteome</keyword>
<dbReference type="AlphaFoldDB" id="A0AAV2FP30"/>
<reference evidence="1 2" key="1">
    <citation type="submission" date="2024-04" db="EMBL/GenBank/DDBJ databases">
        <authorList>
            <person name="Fracassetti M."/>
        </authorList>
    </citation>
    <scope>NUCLEOTIDE SEQUENCE [LARGE SCALE GENOMIC DNA]</scope>
</reference>
<name>A0AAV2FP30_9ROSI</name>